<keyword evidence="1" id="KW-0378">Hydrolase</keyword>
<evidence type="ECO:0000259" key="2">
    <source>
        <dbReference type="Pfam" id="PF05970"/>
    </source>
</evidence>
<dbReference type="Proteomes" id="UP000811246">
    <property type="component" value="Unassembled WGS sequence"/>
</dbReference>
<comment type="catalytic activity">
    <reaction evidence="1">
        <text>ATP + H2O = ADP + phosphate + H(+)</text>
        <dbReference type="Rhea" id="RHEA:13065"/>
        <dbReference type="ChEBI" id="CHEBI:15377"/>
        <dbReference type="ChEBI" id="CHEBI:15378"/>
        <dbReference type="ChEBI" id="CHEBI:30616"/>
        <dbReference type="ChEBI" id="CHEBI:43474"/>
        <dbReference type="ChEBI" id="CHEBI:456216"/>
        <dbReference type="EC" id="5.6.2.3"/>
    </reaction>
</comment>
<evidence type="ECO:0000313" key="5">
    <source>
        <dbReference type="EMBL" id="KAG6621819.1"/>
    </source>
</evidence>
<keyword evidence="1" id="KW-0233">DNA recombination</keyword>
<dbReference type="PANTHER" id="PTHR10492:SF94">
    <property type="entry name" value="ATP-DEPENDENT DNA HELICASE"/>
    <property type="match status" value="1"/>
</dbReference>
<dbReference type="Pfam" id="PF14214">
    <property type="entry name" value="Helitron_like_N"/>
    <property type="match status" value="1"/>
</dbReference>
<protein>
    <recommendedName>
        <fullName evidence="1">ATP-dependent DNA helicase</fullName>
        <ecNumber evidence="1">5.6.2.3</ecNumber>
    </recommendedName>
</protein>
<evidence type="ECO:0000313" key="6">
    <source>
        <dbReference type="Proteomes" id="UP000811246"/>
    </source>
</evidence>
<feature type="domain" description="Helitron helicase-like" evidence="3">
    <location>
        <begin position="286"/>
        <end position="454"/>
    </location>
</feature>
<keyword evidence="1" id="KW-0547">Nucleotide-binding</keyword>
<organism evidence="5 6">
    <name type="scientific">Carya illinoinensis</name>
    <name type="common">Pecan</name>
    <dbReference type="NCBI Taxonomy" id="32201"/>
    <lineage>
        <taxon>Eukaryota</taxon>
        <taxon>Viridiplantae</taxon>
        <taxon>Streptophyta</taxon>
        <taxon>Embryophyta</taxon>
        <taxon>Tracheophyta</taxon>
        <taxon>Spermatophyta</taxon>
        <taxon>Magnoliopsida</taxon>
        <taxon>eudicotyledons</taxon>
        <taxon>Gunneridae</taxon>
        <taxon>Pentapetalae</taxon>
        <taxon>rosids</taxon>
        <taxon>fabids</taxon>
        <taxon>Fagales</taxon>
        <taxon>Juglandaceae</taxon>
        <taxon>Carya</taxon>
    </lineage>
</organism>
<dbReference type="GO" id="GO:0006281">
    <property type="term" value="P:DNA repair"/>
    <property type="evidence" value="ECO:0007669"/>
    <property type="project" value="UniProtKB-KW"/>
</dbReference>
<dbReference type="Pfam" id="PF21530">
    <property type="entry name" value="Pif1_2B_dom"/>
    <property type="match status" value="1"/>
</dbReference>
<proteinExistence type="inferred from homology"/>
<dbReference type="GO" id="GO:0000723">
    <property type="term" value="P:telomere maintenance"/>
    <property type="evidence" value="ECO:0007669"/>
    <property type="project" value="InterPro"/>
</dbReference>
<dbReference type="InterPro" id="IPR025476">
    <property type="entry name" value="Helitron_helicase-like"/>
</dbReference>
<dbReference type="CDD" id="cd18809">
    <property type="entry name" value="SF1_C_RecD"/>
    <property type="match status" value="1"/>
</dbReference>
<keyword evidence="1" id="KW-0227">DNA damage</keyword>
<accession>A0A921ZZ75</accession>
<dbReference type="GO" id="GO:0005524">
    <property type="term" value="F:ATP binding"/>
    <property type="evidence" value="ECO:0007669"/>
    <property type="project" value="UniProtKB-KW"/>
</dbReference>
<dbReference type="InterPro" id="IPR049163">
    <property type="entry name" value="Pif1-like_2B_dom"/>
</dbReference>
<name>A0A921ZZ75_CARIL</name>
<keyword evidence="1" id="KW-0234">DNA repair</keyword>
<evidence type="ECO:0000259" key="4">
    <source>
        <dbReference type="Pfam" id="PF21530"/>
    </source>
</evidence>
<feature type="domain" description="DNA helicase Pif1-like DEAD-box helicase" evidence="2">
    <location>
        <begin position="848"/>
        <end position="1001"/>
    </location>
</feature>
<dbReference type="EC" id="5.6.2.3" evidence="1"/>
<comment type="similarity">
    <text evidence="1">Belongs to the helicase family.</text>
</comment>
<gene>
    <name evidence="5" type="ORF">I3842_Q005000</name>
</gene>
<evidence type="ECO:0000256" key="1">
    <source>
        <dbReference type="RuleBase" id="RU363044"/>
    </source>
</evidence>
<dbReference type="GO" id="GO:0006310">
    <property type="term" value="P:DNA recombination"/>
    <property type="evidence" value="ECO:0007669"/>
    <property type="project" value="UniProtKB-KW"/>
</dbReference>
<dbReference type="Pfam" id="PF05970">
    <property type="entry name" value="PIF1"/>
    <property type="match status" value="1"/>
</dbReference>
<dbReference type="InterPro" id="IPR010285">
    <property type="entry name" value="DNA_helicase_pif1-like_DEAD"/>
</dbReference>
<dbReference type="EMBL" id="MU228850">
    <property type="protein sequence ID" value="KAG6621819.1"/>
    <property type="molecule type" value="Genomic_DNA"/>
</dbReference>
<dbReference type="FunFam" id="3.40.50.300:FF:002884">
    <property type="entry name" value="ATP-dependent DNA helicase"/>
    <property type="match status" value="1"/>
</dbReference>
<sequence>MSSGEGHRRSAGLRKLLQVVPSEAYSLPYVPCCRHCKAKRFYHETNGFCCADGTISLATNAVPDQLYDLFTSNTDESAHFKTYIRTYNNKFAFTSFGVKFDEDLCRRNRGIYTFRTQGQIYHYINDLIPLNGRPSYLQLYFYDTEHELENRISDSDRMNPSIISQLIDILHINPYSLFFRSLGDLSNLENQVIHIRSDVGLDQRVFNVPTSSQVAAIWVENEDADQLRGRDIYVFSHSGGSHIVQYYFGCYDPLQYPLLFPLGDTGWHQGIQRVNRGSTLTKNVRSILLLSGRLLQQFVVDMYVKIETSRLDYFRSKQQHIRSELYQGIVDTITLGETDASNVGKRIILPSSFIGGPRDMRKRYMEAMALVQRYGKPDIFLTMTCNPNWQEISNELRLHEESQNRPDLVARVFRAKLEELKDRLFKQQIFGKVSAYVYVIEHQKRGLPHAHFLIILQRNWKLYAPESFDEIVSAEIPDKNTNLHLHNARSDNGITVKLRGHNLDNRWVVPYNPYLLATFDCHINVEICSTIKVVKYLYKYVYKGHDRVAFNLVSEQTNQQIDEIQQFQSARWIAPPEAMWRIYGFIVNEMYPSVYSLHLHLEDKHQVTFRANEDLINVLNSDRSAKSMLTEFFALNQVDENAKTLLYKEFPEFYVWSQQYKEWTRRKKKTVIGRIITANPFEGERYYLRILLNHVRGPLSFEDLRTVDGVVAPTFREAATMHGLLQRDSSLQDCLHEASLYQMPSSLRRLFATILVYCNPTNPRELWERFEQDMSVDFRSTENSMSDVRMQVLRSISFTLESMGKDINSFHLLDDNICFGEDQLESREIDDELAVEIPEEDIVASEALNSKQRHVYNSVLEKVFSNEAATFFVDGPAGTGKTFLYKALLAAVRSKKLVALATASSGVAASILPGGRTAHSRFKIPLDTDEHSICCVSKQSALAKLLRVARLIIWDEAPMSRKQHIQALDKMLRDINDSELTFGGKVVVFGGDFRQVLPVFHLTENMRARLDPVFSEYVLELGNGMPPITVNETIKILDGMLVPYEDDCTSLDHLIDAVFHDIHEYSINISAMMNRAILTPKNSYVDEINALLIHRFPGELKRYYSFDEAIDTSEQSIMEDFLNTLTPNGLPPHELLLKINCPIMLLRNINPSEGLCNGTRLICQAFDQNVIDAKIAVGHHSGKRVFIPRIPFLPNVDENSGFPFKRTQFPIRLSFAMTINKSQGQTLDFVGIYLPQPVFSHGQLYVALSRAKTASTVRILIRPVSTERSKKNCTKNIVYTELLRLASSD</sequence>
<dbReference type="GO" id="GO:0043139">
    <property type="term" value="F:5'-3' DNA helicase activity"/>
    <property type="evidence" value="ECO:0007669"/>
    <property type="project" value="UniProtKB-EC"/>
</dbReference>
<comment type="caution">
    <text evidence="5">The sequence shown here is derived from an EMBL/GenBank/DDBJ whole genome shotgun (WGS) entry which is preliminary data.</text>
</comment>
<keyword evidence="1" id="KW-0347">Helicase</keyword>
<keyword evidence="1" id="KW-0067">ATP-binding</keyword>
<dbReference type="GO" id="GO:0016787">
    <property type="term" value="F:hydrolase activity"/>
    <property type="evidence" value="ECO:0007669"/>
    <property type="project" value="UniProtKB-KW"/>
</dbReference>
<reference evidence="5" key="1">
    <citation type="submission" date="2021-01" db="EMBL/GenBank/DDBJ databases">
        <authorList>
            <person name="Lovell J.T."/>
            <person name="Bentley N."/>
            <person name="Bhattarai G."/>
            <person name="Jenkins J.W."/>
            <person name="Sreedasyam A."/>
            <person name="Alarcon Y."/>
            <person name="Bock C."/>
            <person name="Boston L."/>
            <person name="Carlson J."/>
            <person name="Cervantes K."/>
            <person name="Clermont K."/>
            <person name="Krom N."/>
            <person name="Kubenka K."/>
            <person name="Mamidi S."/>
            <person name="Mattison C."/>
            <person name="Monteros M."/>
            <person name="Pisani C."/>
            <person name="Plott C."/>
            <person name="Rajasekar S."/>
            <person name="Rhein H.S."/>
            <person name="Rohla C."/>
            <person name="Song M."/>
            <person name="Hilaire R.S."/>
            <person name="Shu S."/>
            <person name="Wells L."/>
            <person name="Wang X."/>
            <person name="Webber J."/>
            <person name="Heerema R.J."/>
            <person name="Klein P."/>
            <person name="Conner P."/>
            <person name="Grauke L."/>
            <person name="Grimwood J."/>
            <person name="Schmutz J."/>
            <person name="Randall J.J."/>
        </authorList>
    </citation>
    <scope>NUCLEOTIDE SEQUENCE</scope>
    <source>
        <tissue evidence="5">Leaf</tissue>
    </source>
</reference>
<feature type="domain" description="DNA helicase Pif1-like 2B" evidence="4">
    <location>
        <begin position="1120"/>
        <end position="1163"/>
    </location>
</feature>
<comment type="cofactor">
    <cofactor evidence="1">
        <name>Mg(2+)</name>
        <dbReference type="ChEBI" id="CHEBI:18420"/>
    </cofactor>
</comment>
<evidence type="ECO:0000259" key="3">
    <source>
        <dbReference type="Pfam" id="PF14214"/>
    </source>
</evidence>
<dbReference type="PANTHER" id="PTHR10492">
    <property type="match status" value="1"/>
</dbReference>